<reference evidence="1 2" key="1">
    <citation type="submission" date="2024-01" db="EMBL/GenBank/DDBJ databases">
        <title>Comparative genomics of Cryptococcus and Kwoniella reveals pathogenesis evolution and contrasting modes of karyotype evolution via chromosome fusion or intercentromeric recombination.</title>
        <authorList>
            <person name="Coelho M.A."/>
            <person name="David-Palma M."/>
            <person name="Shea T."/>
            <person name="Bowers K."/>
            <person name="McGinley-Smith S."/>
            <person name="Mohammad A.W."/>
            <person name="Gnirke A."/>
            <person name="Yurkov A.M."/>
            <person name="Nowrousian M."/>
            <person name="Sun S."/>
            <person name="Cuomo C.A."/>
            <person name="Heitman J."/>
        </authorList>
    </citation>
    <scope>NUCLEOTIDE SEQUENCE [LARGE SCALE GENOMIC DNA]</scope>
    <source>
        <strain evidence="1">CBS 11374</strain>
    </source>
</reference>
<dbReference type="GeneID" id="87957542"/>
<name>A0ABZ1D4Y4_9TREE</name>
<protein>
    <recommendedName>
        <fullName evidence="3">C2H2-type domain-containing protein</fullName>
    </recommendedName>
</protein>
<gene>
    <name evidence="1" type="ORF">IL334_005411</name>
</gene>
<sequence length="128" mass="15152">MNCPYGGCIALLSDESKLRNHITGRHEYAAKCGIPLTIFRNILYGEKFNPSAETRRRAAPEIRRFYPWTLPVIQERLDRQYYRKFKFNLSIKYKLVRDRERLDSMIETDHQQLRNIGKQLAQGLFSLS</sequence>
<dbReference type="Proteomes" id="UP001329825">
    <property type="component" value="Chromosome 7"/>
</dbReference>
<evidence type="ECO:0000313" key="2">
    <source>
        <dbReference type="Proteomes" id="UP001329825"/>
    </source>
</evidence>
<accession>A0ABZ1D4Y4</accession>
<evidence type="ECO:0000313" key="1">
    <source>
        <dbReference type="EMBL" id="WRT68435.1"/>
    </source>
</evidence>
<keyword evidence="2" id="KW-1185">Reference proteome</keyword>
<dbReference type="EMBL" id="CP141887">
    <property type="protein sequence ID" value="WRT68435.1"/>
    <property type="molecule type" value="Genomic_DNA"/>
</dbReference>
<organism evidence="1 2">
    <name type="scientific">Kwoniella shivajii</name>
    <dbReference type="NCBI Taxonomy" id="564305"/>
    <lineage>
        <taxon>Eukaryota</taxon>
        <taxon>Fungi</taxon>
        <taxon>Dikarya</taxon>
        <taxon>Basidiomycota</taxon>
        <taxon>Agaricomycotina</taxon>
        <taxon>Tremellomycetes</taxon>
        <taxon>Tremellales</taxon>
        <taxon>Cryptococcaceae</taxon>
        <taxon>Kwoniella</taxon>
    </lineage>
</organism>
<proteinExistence type="predicted"/>
<evidence type="ECO:0008006" key="3">
    <source>
        <dbReference type="Google" id="ProtNLM"/>
    </source>
</evidence>
<dbReference type="RefSeq" id="XP_062793175.1">
    <property type="nucleotide sequence ID" value="XM_062937124.1"/>
</dbReference>